<comment type="miscellaneous">
    <text evidence="9">The active site is a conserved redox-active cysteine residue, the peroxidatic cysteine (C(P)), which makes the nucleophilic attack on the peroxide substrate. The peroxide oxidizes the C(P)-SH to cysteine sulfenic acid (C(P)-SOH), which then reacts with another cysteine residue, the resolving cysteine (C(R)), to form a disulfide bridge. The disulfide is subsequently reduced by an appropriate electron donor to complete the catalytic cycle. Although the primary sequence of this enzyme is similar to those of the 1-Cys Prx6 enzymes, its catalytic properties resemble those of the typical 2-Cys Prxs and C(R) is provided by the other dimeric subunit to form an intersubunit disulfide. The disulfide is subsequently reduced by thioredoxin.</text>
</comment>
<organism evidence="12 13">
    <name type="scientific">Staphylococcus equorum</name>
    <dbReference type="NCBI Taxonomy" id="246432"/>
    <lineage>
        <taxon>Bacteria</taxon>
        <taxon>Bacillati</taxon>
        <taxon>Bacillota</taxon>
        <taxon>Bacilli</taxon>
        <taxon>Bacillales</taxon>
        <taxon>Staphylococcaceae</taxon>
        <taxon>Staphylococcus</taxon>
    </lineage>
</organism>
<dbReference type="PIRSF" id="PIRSF000239">
    <property type="entry name" value="AHPC"/>
    <property type="match status" value="1"/>
</dbReference>
<dbReference type="PANTHER" id="PTHR10681">
    <property type="entry name" value="THIOREDOXIN PEROXIDASE"/>
    <property type="match status" value="1"/>
</dbReference>
<name>A0A9X4QYV9_9STAP</name>
<evidence type="ECO:0000256" key="8">
    <source>
        <dbReference type="ARBA" id="ARBA00037420"/>
    </source>
</evidence>
<feature type="disulfide bond" description="Interchain (with Cys-216); in linked form" evidence="9">
    <location>
        <position position="56"/>
    </location>
</feature>
<dbReference type="Pfam" id="PF10417">
    <property type="entry name" value="1-cysPrx_C"/>
    <property type="match status" value="1"/>
</dbReference>
<keyword evidence="7 9" id="KW-0676">Redox-active center</keyword>
<evidence type="ECO:0000256" key="10">
    <source>
        <dbReference type="PIRSR" id="PIRSR000239-1"/>
    </source>
</evidence>
<feature type="active site" description="Cysteine sulfenic acid (-SOH) intermediate" evidence="9">
    <location>
        <position position="56"/>
    </location>
</feature>
<accession>A0A9X4QYV9</accession>
<dbReference type="NCBIfam" id="NF009668">
    <property type="entry name" value="PRK13189.1"/>
    <property type="match status" value="1"/>
</dbReference>
<dbReference type="InterPro" id="IPR024706">
    <property type="entry name" value="Peroxiredoxin_AhpC-typ"/>
</dbReference>
<dbReference type="RefSeq" id="WP_277583187.1">
    <property type="nucleotide sequence ID" value="NZ_JAMBPY010000003.1"/>
</dbReference>
<gene>
    <name evidence="12" type="ORF">M4L89_07525</name>
</gene>
<feature type="disulfide bond" description="Interchain (with Cys-56); in linked form" evidence="9">
    <location>
        <position position="216"/>
    </location>
</feature>
<dbReference type="InterPro" id="IPR019479">
    <property type="entry name" value="Peroxiredoxin_C"/>
</dbReference>
<dbReference type="GO" id="GO:0033554">
    <property type="term" value="P:cellular response to stress"/>
    <property type="evidence" value="ECO:0007669"/>
    <property type="project" value="TreeGrafter"/>
</dbReference>
<reference evidence="12" key="1">
    <citation type="submission" date="2022-05" db="EMBL/GenBank/DDBJ databases">
        <title>Comparative genomics of Staphylococcus equorum isolates.</title>
        <authorList>
            <person name="Luelf R.H."/>
        </authorList>
    </citation>
    <scope>NUCLEOTIDE SEQUENCE</scope>
    <source>
        <strain evidence="12">TMW 2.2497</strain>
    </source>
</reference>
<dbReference type="GO" id="GO:0045454">
    <property type="term" value="P:cell redox homeostasis"/>
    <property type="evidence" value="ECO:0007669"/>
    <property type="project" value="TreeGrafter"/>
</dbReference>
<evidence type="ECO:0000256" key="5">
    <source>
        <dbReference type="ARBA" id="ARBA00023002"/>
    </source>
</evidence>
<comment type="catalytic activity">
    <reaction evidence="9">
        <text>a hydroperoxide + [thioredoxin]-dithiol = an alcohol + [thioredoxin]-disulfide + H2O</text>
        <dbReference type="Rhea" id="RHEA:62620"/>
        <dbReference type="Rhea" id="RHEA-COMP:10698"/>
        <dbReference type="Rhea" id="RHEA-COMP:10700"/>
        <dbReference type="ChEBI" id="CHEBI:15377"/>
        <dbReference type="ChEBI" id="CHEBI:29950"/>
        <dbReference type="ChEBI" id="CHEBI:30879"/>
        <dbReference type="ChEBI" id="CHEBI:35924"/>
        <dbReference type="ChEBI" id="CHEBI:50058"/>
        <dbReference type="EC" id="1.11.1.24"/>
    </reaction>
</comment>
<keyword evidence="2 9" id="KW-0963">Cytoplasm</keyword>
<dbReference type="InterPro" id="IPR013766">
    <property type="entry name" value="Thioredoxin_domain"/>
</dbReference>
<dbReference type="InterPro" id="IPR050217">
    <property type="entry name" value="Peroxiredoxin"/>
</dbReference>
<dbReference type="EC" id="1.11.1.24" evidence="9"/>
<comment type="function">
    <text evidence="8 9">Thiol-specific peroxidase that catalyzes the reduction of hydrogen peroxide and organic hydroperoxides to water and alcohols, respectively. Plays a role in cell protection against oxidative stress by detoxifying peroxides.</text>
</comment>
<dbReference type="InterPro" id="IPR036249">
    <property type="entry name" value="Thioredoxin-like_sf"/>
</dbReference>
<dbReference type="GO" id="GO:0042744">
    <property type="term" value="P:hydrogen peroxide catabolic process"/>
    <property type="evidence" value="ECO:0007669"/>
    <property type="project" value="TreeGrafter"/>
</dbReference>
<evidence type="ECO:0000256" key="6">
    <source>
        <dbReference type="ARBA" id="ARBA00023157"/>
    </source>
</evidence>
<dbReference type="Gene3D" id="3.40.30.10">
    <property type="entry name" value="Glutaredoxin"/>
    <property type="match status" value="1"/>
</dbReference>
<dbReference type="InterPro" id="IPR022915">
    <property type="entry name" value="Peroxiredoxin_TDXH"/>
</dbReference>
<keyword evidence="4 9" id="KW-0049">Antioxidant</keyword>
<evidence type="ECO:0000313" key="13">
    <source>
        <dbReference type="Proteomes" id="UP001152422"/>
    </source>
</evidence>
<evidence type="ECO:0000256" key="1">
    <source>
        <dbReference type="ARBA" id="ARBA00009796"/>
    </source>
</evidence>
<comment type="subcellular location">
    <subcellularLocation>
        <location evidence="9">Cytoplasm</location>
    </subcellularLocation>
</comment>
<feature type="binding site" evidence="9">
    <location>
        <position position="133"/>
    </location>
    <ligand>
        <name>substrate</name>
    </ligand>
</feature>
<dbReference type="EMBL" id="JAMBQA010000003">
    <property type="protein sequence ID" value="MDG0846074.1"/>
    <property type="molecule type" value="Genomic_DNA"/>
</dbReference>
<feature type="domain" description="Thioredoxin" evidence="11">
    <location>
        <begin position="15"/>
        <end position="170"/>
    </location>
</feature>
<comment type="subunit">
    <text evidence="9">Homodecamer. Pentamer of dimers that assemble into a ring structure.</text>
</comment>
<dbReference type="GO" id="GO:0006979">
    <property type="term" value="P:response to oxidative stress"/>
    <property type="evidence" value="ECO:0007669"/>
    <property type="project" value="TreeGrafter"/>
</dbReference>
<comment type="caution">
    <text evidence="12">The sequence shown here is derived from an EMBL/GenBank/DDBJ whole genome shotgun (WGS) entry which is preliminary data.</text>
</comment>
<evidence type="ECO:0000256" key="9">
    <source>
        <dbReference type="HAMAP-Rule" id="MF_00401"/>
    </source>
</evidence>
<evidence type="ECO:0000256" key="4">
    <source>
        <dbReference type="ARBA" id="ARBA00022862"/>
    </source>
</evidence>
<evidence type="ECO:0000259" key="11">
    <source>
        <dbReference type="PROSITE" id="PS51352"/>
    </source>
</evidence>
<dbReference type="Proteomes" id="UP001152422">
    <property type="component" value="Unassembled WGS sequence"/>
</dbReference>
<dbReference type="Pfam" id="PF00578">
    <property type="entry name" value="AhpC-TSA"/>
    <property type="match status" value="1"/>
</dbReference>
<comment type="similarity">
    <text evidence="1">Belongs to the peroxiredoxin family. AhpC/Prx1 subfamily.</text>
</comment>
<comment type="similarity">
    <text evidence="9">Belongs to the peroxiredoxin family. Prx6 subfamily.</text>
</comment>
<dbReference type="GO" id="GO:0008379">
    <property type="term" value="F:thioredoxin peroxidase activity"/>
    <property type="evidence" value="ECO:0007669"/>
    <property type="project" value="TreeGrafter"/>
</dbReference>
<evidence type="ECO:0000256" key="2">
    <source>
        <dbReference type="ARBA" id="ARBA00022490"/>
    </source>
</evidence>
<dbReference type="Gene3D" id="3.30.1020.10">
    <property type="entry name" value="Antioxidant, Horf6, Chain A, domain2"/>
    <property type="match status" value="1"/>
</dbReference>
<dbReference type="PROSITE" id="PS51352">
    <property type="entry name" value="THIOREDOXIN_2"/>
    <property type="match status" value="1"/>
</dbReference>
<keyword evidence="3 9" id="KW-0575">Peroxidase</keyword>
<evidence type="ECO:0000313" key="12">
    <source>
        <dbReference type="EMBL" id="MDG0846074.1"/>
    </source>
</evidence>
<feature type="active site" description="Cysteine sulfenic acid (-SOH) intermediate; for peroxidase activity" evidence="10">
    <location>
        <position position="56"/>
    </location>
</feature>
<dbReference type="SUPFAM" id="SSF52833">
    <property type="entry name" value="Thioredoxin-like"/>
    <property type="match status" value="1"/>
</dbReference>
<evidence type="ECO:0000256" key="7">
    <source>
        <dbReference type="ARBA" id="ARBA00023284"/>
    </source>
</evidence>
<keyword evidence="13" id="KW-1185">Reference proteome</keyword>
<evidence type="ECO:0000256" key="3">
    <source>
        <dbReference type="ARBA" id="ARBA00022559"/>
    </source>
</evidence>
<sequence>MPLNSDLHSETQRLPRIGEKAPFFKGQSTQGEITLDDYKNDWVILFAHPADFTPVCTSEFVALQKQYSEFQDLGVKLVGLSVDSLASHVAWLNSIEESFDVQIEFPLISDSNKVISETYGMLAPESNNTESSRAVFIIDDDAVVRAMIYYPMTTGRNIDELLRVTRAMKTSDETGDNTPANWKKGDNLLAAPPETLEDAKKRMKDSNYDCKNWYYCEKDDEQSSKKLYNPFLYNN</sequence>
<dbReference type="InterPro" id="IPR000866">
    <property type="entry name" value="AhpC/TSA"/>
</dbReference>
<proteinExistence type="inferred from homology"/>
<dbReference type="PANTHER" id="PTHR10681:SF128">
    <property type="entry name" value="THIOREDOXIN-DEPENDENT PEROXIDE REDUCTASE, MITOCHONDRIAL"/>
    <property type="match status" value="1"/>
</dbReference>
<keyword evidence="5 9" id="KW-0560">Oxidoreductase</keyword>
<dbReference type="GO" id="GO:0005829">
    <property type="term" value="C:cytosol"/>
    <property type="evidence" value="ECO:0007669"/>
    <property type="project" value="TreeGrafter"/>
</dbReference>
<dbReference type="HAMAP" id="MF_00401">
    <property type="entry name" value="Peroxiredoxin"/>
    <property type="match status" value="1"/>
</dbReference>
<protein>
    <recommendedName>
        <fullName evidence="9">Peroxiredoxin</fullName>
        <ecNumber evidence="9">1.11.1.24</ecNumber>
    </recommendedName>
    <alternativeName>
        <fullName evidence="9">Thioredoxin peroxidase</fullName>
    </alternativeName>
    <alternativeName>
        <fullName evidence="9">Thioredoxin-dependent peroxiredoxin</fullName>
    </alternativeName>
</protein>
<feature type="disulfide bond" description="Alternate" evidence="9">
    <location>
        <begin position="210"/>
        <end position="216"/>
    </location>
</feature>
<dbReference type="AlphaFoldDB" id="A0A9X4QYV9"/>
<keyword evidence="6 9" id="KW-1015">Disulfide bond</keyword>